<gene>
    <name evidence="2" type="ORF">K452DRAFT_122710</name>
</gene>
<feature type="transmembrane region" description="Helical" evidence="1">
    <location>
        <begin position="47"/>
        <end position="65"/>
    </location>
</feature>
<protein>
    <submittedName>
        <fullName evidence="2">Uncharacterized protein</fullName>
    </submittedName>
</protein>
<keyword evidence="1" id="KW-0812">Transmembrane</keyword>
<sequence length="106" mass="12018">MCMSGCMMRVGVLARLCWTYKDLSKTRVKQLAYDHLSTSNSSRGNRVSLSIAILFPMFLLLPFLGATTQDYPLVIALIFPFFILLRADTSSSRGWHSTSVCRIRHE</sequence>
<dbReference type="RefSeq" id="XP_033401325.1">
    <property type="nucleotide sequence ID" value="XM_033535195.1"/>
</dbReference>
<dbReference type="EMBL" id="ML995477">
    <property type="protein sequence ID" value="KAF2145613.1"/>
    <property type="molecule type" value="Genomic_DNA"/>
</dbReference>
<feature type="transmembrane region" description="Helical" evidence="1">
    <location>
        <begin position="71"/>
        <end position="87"/>
    </location>
</feature>
<dbReference type="GeneID" id="54292689"/>
<reference evidence="2" key="1">
    <citation type="journal article" date="2020" name="Stud. Mycol.">
        <title>101 Dothideomycetes genomes: a test case for predicting lifestyles and emergence of pathogens.</title>
        <authorList>
            <person name="Haridas S."/>
            <person name="Albert R."/>
            <person name="Binder M."/>
            <person name="Bloem J."/>
            <person name="Labutti K."/>
            <person name="Salamov A."/>
            <person name="Andreopoulos B."/>
            <person name="Baker S."/>
            <person name="Barry K."/>
            <person name="Bills G."/>
            <person name="Bluhm B."/>
            <person name="Cannon C."/>
            <person name="Castanera R."/>
            <person name="Culley D."/>
            <person name="Daum C."/>
            <person name="Ezra D."/>
            <person name="Gonzalez J."/>
            <person name="Henrissat B."/>
            <person name="Kuo A."/>
            <person name="Liang C."/>
            <person name="Lipzen A."/>
            <person name="Lutzoni F."/>
            <person name="Magnuson J."/>
            <person name="Mondo S."/>
            <person name="Nolan M."/>
            <person name="Ohm R."/>
            <person name="Pangilinan J."/>
            <person name="Park H.-J."/>
            <person name="Ramirez L."/>
            <person name="Alfaro M."/>
            <person name="Sun H."/>
            <person name="Tritt A."/>
            <person name="Yoshinaga Y."/>
            <person name="Zwiers L.-H."/>
            <person name="Turgeon B."/>
            <person name="Goodwin S."/>
            <person name="Spatafora J."/>
            <person name="Crous P."/>
            <person name="Grigoriev I."/>
        </authorList>
    </citation>
    <scope>NUCLEOTIDE SEQUENCE</scope>
    <source>
        <strain evidence="2">CBS 121167</strain>
    </source>
</reference>
<proteinExistence type="predicted"/>
<evidence type="ECO:0000256" key="1">
    <source>
        <dbReference type="SAM" id="Phobius"/>
    </source>
</evidence>
<keyword evidence="1" id="KW-1133">Transmembrane helix</keyword>
<accession>A0A6A6BQB0</accession>
<dbReference type="Proteomes" id="UP000799438">
    <property type="component" value="Unassembled WGS sequence"/>
</dbReference>
<evidence type="ECO:0000313" key="3">
    <source>
        <dbReference type="Proteomes" id="UP000799438"/>
    </source>
</evidence>
<keyword evidence="1" id="KW-0472">Membrane</keyword>
<keyword evidence="3" id="KW-1185">Reference proteome</keyword>
<dbReference type="AlphaFoldDB" id="A0A6A6BQB0"/>
<organism evidence="2 3">
    <name type="scientific">Aplosporella prunicola CBS 121167</name>
    <dbReference type="NCBI Taxonomy" id="1176127"/>
    <lineage>
        <taxon>Eukaryota</taxon>
        <taxon>Fungi</taxon>
        <taxon>Dikarya</taxon>
        <taxon>Ascomycota</taxon>
        <taxon>Pezizomycotina</taxon>
        <taxon>Dothideomycetes</taxon>
        <taxon>Dothideomycetes incertae sedis</taxon>
        <taxon>Botryosphaeriales</taxon>
        <taxon>Aplosporellaceae</taxon>
        <taxon>Aplosporella</taxon>
    </lineage>
</organism>
<name>A0A6A6BQB0_9PEZI</name>
<evidence type="ECO:0000313" key="2">
    <source>
        <dbReference type="EMBL" id="KAF2145613.1"/>
    </source>
</evidence>